<feature type="region of interest" description="Disordered" evidence="5">
    <location>
        <begin position="258"/>
        <end position="437"/>
    </location>
</feature>
<dbReference type="Pfam" id="PF03133">
    <property type="entry name" value="TTL"/>
    <property type="match status" value="1"/>
</dbReference>
<gene>
    <name evidence="8 9 10" type="primary">TTLL10</name>
</gene>
<evidence type="ECO:0000259" key="6">
    <source>
        <dbReference type="PROSITE" id="PS51935"/>
    </source>
</evidence>
<dbReference type="Gene3D" id="3.30.470.20">
    <property type="entry name" value="ATP-grasp fold, B domain"/>
    <property type="match status" value="1"/>
</dbReference>
<feature type="compositionally biased region" description="Polar residues" evidence="5">
    <location>
        <begin position="258"/>
        <end position="278"/>
    </location>
</feature>
<evidence type="ECO:0000313" key="7">
    <source>
        <dbReference type="Proteomes" id="UP001652642"/>
    </source>
</evidence>
<evidence type="ECO:0000256" key="2">
    <source>
        <dbReference type="ARBA" id="ARBA00022670"/>
    </source>
</evidence>
<keyword evidence="2" id="KW-0645">Protease</keyword>
<evidence type="ECO:0000313" key="10">
    <source>
        <dbReference type="RefSeq" id="XP_072833709.1"/>
    </source>
</evidence>
<reference evidence="8 9" key="1">
    <citation type="submission" date="2025-05" db="UniProtKB">
        <authorList>
            <consortium name="RefSeq"/>
        </authorList>
    </citation>
    <scope>IDENTIFICATION</scope>
</reference>
<keyword evidence="7" id="KW-1185">Reference proteome</keyword>
<dbReference type="RefSeq" id="XP_072833708.1">
    <property type="nucleotide sequence ID" value="XM_072977607.1"/>
</dbReference>
<dbReference type="SUPFAM" id="SSF56059">
    <property type="entry name" value="Glutathione synthetase ATP-binding domain-like"/>
    <property type="match status" value="1"/>
</dbReference>
<evidence type="ECO:0000256" key="5">
    <source>
        <dbReference type="SAM" id="MobiDB-lite"/>
    </source>
</evidence>
<dbReference type="InterPro" id="IPR027752">
    <property type="entry name" value="TTLL10"/>
</dbReference>
<dbReference type="RefSeq" id="XP_072833707.1">
    <property type="nucleotide sequence ID" value="XM_072977606.1"/>
</dbReference>
<evidence type="ECO:0000313" key="9">
    <source>
        <dbReference type="RefSeq" id="XP_072833708.1"/>
    </source>
</evidence>
<organism evidence="7 10">
    <name type="scientific">Pogona vitticeps</name>
    <name type="common">central bearded dragon</name>
    <dbReference type="NCBI Taxonomy" id="103695"/>
    <lineage>
        <taxon>Eukaryota</taxon>
        <taxon>Metazoa</taxon>
        <taxon>Chordata</taxon>
        <taxon>Craniata</taxon>
        <taxon>Vertebrata</taxon>
        <taxon>Euteleostomi</taxon>
        <taxon>Lepidosauria</taxon>
        <taxon>Squamata</taxon>
        <taxon>Bifurcata</taxon>
        <taxon>Unidentata</taxon>
        <taxon>Episquamata</taxon>
        <taxon>Toxicofera</taxon>
        <taxon>Iguania</taxon>
        <taxon>Acrodonta</taxon>
        <taxon>Agamidae</taxon>
        <taxon>Amphibolurinae</taxon>
        <taxon>Pogona</taxon>
    </lineage>
</organism>
<keyword evidence="3" id="KW-0378">Hydrolase</keyword>
<comment type="similarity">
    <text evidence="1">Belongs to the peptidase C40 family.</text>
</comment>
<proteinExistence type="inferred from homology"/>
<evidence type="ECO:0000256" key="3">
    <source>
        <dbReference type="ARBA" id="ARBA00022801"/>
    </source>
</evidence>
<dbReference type="PANTHER" id="PTHR46810:SF1">
    <property type="entry name" value="INACTIVE POLYGLYCYLASE TTLL10"/>
    <property type="match status" value="1"/>
</dbReference>
<evidence type="ECO:0000256" key="4">
    <source>
        <dbReference type="ARBA" id="ARBA00022807"/>
    </source>
</evidence>
<feature type="region of interest" description="Disordered" evidence="5">
    <location>
        <begin position="832"/>
        <end position="904"/>
    </location>
</feature>
<dbReference type="GeneID" id="110073273"/>
<feature type="region of interest" description="Disordered" evidence="5">
    <location>
        <begin position="1038"/>
        <end position="1075"/>
    </location>
</feature>
<dbReference type="Gene3D" id="3.90.1720.10">
    <property type="entry name" value="endopeptidase domain like (from Nostoc punctiforme)"/>
    <property type="match status" value="1"/>
</dbReference>
<dbReference type="PROSITE" id="PS51221">
    <property type="entry name" value="TTL"/>
    <property type="match status" value="1"/>
</dbReference>
<dbReference type="SUPFAM" id="SSF54001">
    <property type="entry name" value="Cysteine proteinases"/>
    <property type="match status" value="1"/>
</dbReference>
<dbReference type="PANTHER" id="PTHR46810">
    <property type="entry name" value="INACTIVE POLYGLYCYLASE TTLL10"/>
    <property type="match status" value="1"/>
</dbReference>
<dbReference type="RefSeq" id="XP_072833709.1">
    <property type="nucleotide sequence ID" value="XM_072977608.1"/>
</dbReference>
<dbReference type="InterPro" id="IPR004344">
    <property type="entry name" value="TTL/TTLL_fam"/>
</dbReference>
<feature type="region of interest" description="Disordered" evidence="5">
    <location>
        <begin position="173"/>
        <end position="202"/>
    </location>
</feature>
<feature type="domain" description="NlpC/P60" evidence="6">
    <location>
        <begin position="1"/>
        <end position="148"/>
    </location>
</feature>
<feature type="compositionally biased region" description="Basic and acidic residues" evidence="5">
    <location>
        <begin position="869"/>
        <end position="884"/>
    </location>
</feature>
<evidence type="ECO:0000256" key="1">
    <source>
        <dbReference type="ARBA" id="ARBA00007074"/>
    </source>
</evidence>
<sequence length="1075" mass="121094">MKFLDQAKRYIGVPYAKNYHEPGSPEYESRLFLDCCGLIRRVMQDLAQDFGFSIGPGNQAYQYDTLPITVPSKEHLQPGDLIFISGTYFDAQRKRQPHDIVHVEIWLGDGDRSLGARWKRDTVHIFESYKFVSGTYGNMEYHFKSIETWLRGVCTSHCPEHKWASARELPGKRSIFHPQSDRDEPAEDNVGAQGRTSWSQVGDEKMALQVESLVESISNCELSDCKPMEALDLQDVCRVGPRLSGMDLMEQDQVLEAGQSQLASPESHPLESSSTNMGHGSRSLEAGQAQEEEGFKERTMETQTHGQEACERPGLIQDSLGNEPKKSTLKANSRGVLRCGGKKQKKKNQPGTQRNPSHFGGPVSDSKGGANRRDNKYLRMSENDELEDAQIQKPNSIPDLAEGEPISETKSKGPKNAPKPPPRGNLPEEKKPEESGPFFYIGGANGVEILNIYGKNRGWQRIYDNRREDYILKWCETKFRDTYYNFREGEQLLYQIPNNKILTTKIGLLMNLREYERVMRKINRNTKMLRLEDFFPETFRLDTKDEREIFFEIYREPQIWICKPTSSNQGRGIFLLKNEAEVNSLQVKLHNVEEDPMYQKLPYKTPPARIVQRYIDKPLLLEGKKFDVRSYLLIACTVPYMVFFGHGYVRLTCLNYDPKSEDLTSHLTNQYVQKKSPMYSHVKEETVWQMDRFNTYVNERFKQEKGLPKDWVFNGFTRRMKEIMLQCFLAVKSKLDCKLGYFDLIGCDFLIDEDFKVWLLEMNANPALHTNCNALKSIIPTVVNETLDLVIEIFTKIQKGQTVLPLESLCHFALLYNGSTLDGGVTWPTKSRTSLRSLRNHPSLPDTTGGGPASSTSTAGNPNSIVSRRPADKQPPKASEKMPKGEPPAVPEGTSVVPNKGAPRNPLPMPQIQISIIPSLSCCPSVKAIFRGNQVCNSGNQYIVKNAPSNLPESQPKAEGADDKTKMDGVIVAGGLSKDKSYAAWFQQTFGSKLSSAPTSNGSGGPLTSSQMVSLHLQSNLPPSLPIFQEFPKPFRHLMTHAKPSPSTDNTKVAVASRSCGDSLPEDKKISRRSS</sequence>
<dbReference type="PROSITE" id="PS51935">
    <property type="entry name" value="NLPC_P60"/>
    <property type="match status" value="1"/>
</dbReference>
<dbReference type="Proteomes" id="UP001652642">
    <property type="component" value="Chromosome 7"/>
</dbReference>
<dbReference type="InterPro" id="IPR038765">
    <property type="entry name" value="Papain-like_cys_pep_sf"/>
</dbReference>
<evidence type="ECO:0000313" key="8">
    <source>
        <dbReference type="RefSeq" id="XP_072833707.1"/>
    </source>
</evidence>
<name>A0ABM5EKN7_9SAUR</name>
<keyword evidence="4" id="KW-0788">Thiol protease</keyword>
<dbReference type="InterPro" id="IPR000064">
    <property type="entry name" value="NLP_P60_dom"/>
</dbReference>
<protein>
    <submittedName>
        <fullName evidence="8 9">Inactive polyglycylase TTLL10 isoform X1</fullName>
    </submittedName>
</protein>
<accession>A0ABM5EKN7</accession>
<feature type="compositionally biased region" description="Basic and acidic residues" evidence="5">
    <location>
        <begin position="371"/>
        <end position="382"/>
    </location>
</feature>